<dbReference type="InterPro" id="IPR015972">
    <property type="entry name" value="Ribosomal_eL19_dom1"/>
</dbReference>
<dbReference type="NCBIfam" id="NF006343">
    <property type="entry name" value="PRK08570.1"/>
    <property type="match status" value="1"/>
</dbReference>
<dbReference type="HAMAP" id="MF_01475">
    <property type="entry name" value="Ribosomal_eL19"/>
    <property type="match status" value="1"/>
</dbReference>
<dbReference type="InterPro" id="IPR035970">
    <property type="entry name" value="60S_ribosomal_eL19_sf"/>
</dbReference>
<comment type="function">
    <text evidence="4">Binds to the 23S rRNA.</text>
</comment>
<dbReference type="Gene3D" id="1.10.1650.10">
    <property type="match status" value="1"/>
</dbReference>
<dbReference type="GO" id="GO:0006412">
    <property type="term" value="P:translation"/>
    <property type="evidence" value="ECO:0007669"/>
    <property type="project" value="UniProtKB-UniRule"/>
</dbReference>
<organism evidence="7">
    <name type="scientific">uncultured euryarchaeote Rifle_16ft_4_minimus_12392</name>
    <dbReference type="NCBI Taxonomy" id="1665187"/>
    <lineage>
        <taxon>Archaea</taxon>
        <taxon>Methanobacteriati</taxon>
        <taxon>Methanobacteriota</taxon>
        <taxon>environmental samples</taxon>
    </lineage>
</organism>
<evidence type="ECO:0000256" key="4">
    <source>
        <dbReference type="HAMAP-Rule" id="MF_01475"/>
    </source>
</evidence>
<comment type="subunit">
    <text evidence="4">Part of the 50S ribosomal subunit.</text>
</comment>
<feature type="compositionally biased region" description="Basic residues" evidence="5">
    <location>
        <begin position="56"/>
        <end position="80"/>
    </location>
</feature>
<keyword evidence="4" id="KW-0699">rRNA-binding</keyword>
<dbReference type="InterPro" id="IPR057259">
    <property type="entry name" value="Ribosomal_L19e"/>
</dbReference>
<dbReference type="Pfam" id="PF01280">
    <property type="entry name" value="Ribosomal_L19e"/>
    <property type="match status" value="1"/>
</dbReference>
<dbReference type="Pfam" id="PF25476">
    <property type="entry name" value="Ribosomal_L19e_C"/>
    <property type="match status" value="1"/>
</dbReference>
<reference evidence="7" key="1">
    <citation type="journal article" date="2015" name="ISME J.">
        <title>Aquifer environment selects for microbial species cohorts in sediment and groundwater.</title>
        <authorList>
            <person name="Hug L.A."/>
            <person name="Thomas B.C."/>
            <person name="Brown C.T."/>
            <person name="Frischkorn K.R."/>
            <person name="Williams K.H."/>
            <person name="Tringe S.G."/>
            <person name="Banfield J.F."/>
        </authorList>
    </citation>
    <scope>NUCLEOTIDE SEQUENCE</scope>
</reference>
<feature type="domain" description="Large ribosomal subunit protein eL19" evidence="6">
    <location>
        <begin position="2"/>
        <end position="147"/>
    </location>
</feature>
<dbReference type="GO" id="GO:0022625">
    <property type="term" value="C:cytosolic large ribosomal subunit"/>
    <property type="evidence" value="ECO:0007669"/>
    <property type="project" value="InterPro"/>
</dbReference>
<dbReference type="PANTHER" id="PTHR10722">
    <property type="entry name" value="60S RIBOSOMAL PROTEIN L19"/>
    <property type="match status" value="1"/>
</dbReference>
<keyword evidence="3 4" id="KW-0687">Ribonucleoprotein</keyword>
<evidence type="ECO:0000256" key="2">
    <source>
        <dbReference type="ARBA" id="ARBA00022980"/>
    </source>
</evidence>
<evidence type="ECO:0000313" key="7">
    <source>
        <dbReference type="EMBL" id="AKQ00915.1"/>
    </source>
</evidence>
<dbReference type="SMART" id="SM01416">
    <property type="entry name" value="Ribosomal_L19e"/>
    <property type="match status" value="1"/>
</dbReference>
<evidence type="ECO:0000256" key="1">
    <source>
        <dbReference type="ARBA" id="ARBA00011082"/>
    </source>
</evidence>
<proteinExistence type="inferred from homology"/>
<comment type="similarity">
    <text evidence="1 4">Belongs to the eukaryotic ribosomal protein eL19 family.</text>
</comment>
<dbReference type="GO" id="GO:0003735">
    <property type="term" value="F:structural constituent of ribosome"/>
    <property type="evidence" value="ECO:0007669"/>
    <property type="project" value="InterPro"/>
</dbReference>
<dbReference type="InterPro" id="IPR039547">
    <property type="entry name" value="Ribosomal_eL19"/>
</dbReference>
<dbReference type="AlphaFoldDB" id="A0A0H4T2L6"/>
<evidence type="ECO:0000256" key="5">
    <source>
        <dbReference type="SAM" id="MobiDB-lite"/>
    </source>
</evidence>
<accession>A0A0H4T2L6</accession>
<name>A0A0H4T2L6_9EURY</name>
<dbReference type="SUPFAM" id="SSF48140">
    <property type="entry name" value="Ribosomal protein L19 (L19e)"/>
    <property type="match status" value="1"/>
</dbReference>
<keyword evidence="4" id="KW-0694">RNA-binding</keyword>
<dbReference type="GO" id="GO:0070180">
    <property type="term" value="F:large ribosomal subunit rRNA binding"/>
    <property type="evidence" value="ECO:0007669"/>
    <property type="project" value="UniProtKB-UniRule"/>
</dbReference>
<dbReference type="Gene3D" id="1.10.1200.240">
    <property type="match status" value="1"/>
</dbReference>
<gene>
    <name evidence="4" type="primary">rpl19e</name>
</gene>
<dbReference type="InterPro" id="IPR057260">
    <property type="entry name" value="Ribosomal_L19e_C"/>
</dbReference>
<dbReference type="InterPro" id="IPR000196">
    <property type="entry name" value="Ribosomal_eL19_dom"/>
</dbReference>
<evidence type="ECO:0000259" key="6">
    <source>
        <dbReference type="SMART" id="SM01416"/>
    </source>
</evidence>
<evidence type="ECO:0000256" key="3">
    <source>
        <dbReference type="ARBA" id="ARBA00023274"/>
    </source>
</evidence>
<feature type="region of interest" description="Disordered" evidence="5">
    <location>
        <begin position="56"/>
        <end position="86"/>
    </location>
</feature>
<dbReference type="EMBL" id="KT006942">
    <property type="protein sequence ID" value="AKQ00915.1"/>
    <property type="molecule type" value="Genomic_DNA"/>
</dbReference>
<sequence>MRLTFIRRMAADILKCGENRIYISSDPAHEESLGDAITREAVRELINHNIVRKRHVQGVSRGRARARTAQREKGRRRGIGSRKGSANARFPRKRRWILRIRAIRRRLRELKGQGQIDIRTYRTFLAQAKGGVFHSRAHLEQQLRAAGHLREGTA</sequence>
<protein>
    <recommendedName>
        <fullName evidence="4">Large ribosomal subunit protein eL19</fullName>
    </recommendedName>
</protein>
<keyword evidence="2 4" id="KW-0689">Ribosomal protein</keyword>